<reference evidence="2" key="1">
    <citation type="submission" date="2016-10" db="EMBL/GenBank/DDBJ databases">
        <authorList>
            <person name="Varghese N."/>
            <person name="Submissions S."/>
        </authorList>
    </citation>
    <scope>NUCLEOTIDE SEQUENCE [LARGE SCALE GENOMIC DNA]</scope>
    <source>
        <strain evidence="2">DSM 26471</strain>
    </source>
</reference>
<dbReference type="Proteomes" id="UP000199630">
    <property type="component" value="Unassembled WGS sequence"/>
</dbReference>
<dbReference type="AlphaFoldDB" id="A0A1I3JD03"/>
<gene>
    <name evidence="1" type="ORF">SAMN04487991_0313</name>
</gene>
<accession>A0A1I3JD03</accession>
<dbReference type="EMBL" id="FORH01000001">
    <property type="protein sequence ID" value="SFI58026.1"/>
    <property type="molecule type" value="Genomic_DNA"/>
</dbReference>
<proteinExistence type="predicted"/>
<keyword evidence="2" id="KW-1185">Reference proteome</keyword>
<evidence type="ECO:0008006" key="3">
    <source>
        <dbReference type="Google" id="ProtNLM"/>
    </source>
</evidence>
<dbReference type="SUPFAM" id="SSF54909">
    <property type="entry name" value="Dimeric alpha+beta barrel"/>
    <property type="match status" value="1"/>
</dbReference>
<evidence type="ECO:0000313" key="2">
    <source>
        <dbReference type="Proteomes" id="UP000199630"/>
    </source>
</evidence>
<dbReference type="InterPro" id="IPR011008">
    <property type="entry name" value="Dimeric_a/b-barrel"/>
</dbReference>
<dbReference type="STRING" id="588602.SAMN04487991_0313"/>
<dbReference type="Gene3D" id="3.30.70.100">
    <property type="match status" value="1"/>
</dbReference>
<sequence length="107" mass="11851">MNIQMIETVIFQLAEGATETDLAARAQDLEAYFLTFPGYLGRALYKREDGNWVDQISWADQATMEACDAGFRDHPAAAPYMALVKPESVIMHRTPPIFAKAADLEAA</sequence>
<protein>
    <recommendedName>
        <fullName evidence="3">Antibiotic biosynthesis monooxygenase</fullName>
    </recommendedName>
</protein>
<organism evidence="1 2">
    <name type="scientific">Celeribacter neptunius</name>
    <dbReference type="NCBI Taxonomy" id="588602"/>
    <lineage>
        <taxon>Bacteria</taxon>
        <taxon>Pseudomonadati</taxon>
        <taxon>Pseudomonadota</taxon>
        <taxon>Alphaproteobacteria</taxon>
        <taxon>Rhodobacterales</taxon>
        <taxon>Roseobacteraceae</taxon>
        <taxon>Celeribacter</taxon>
    </lineage>
</organism>
<name>A0A1I3JD03_9RHOB</name>
<evidence type="ECO:0000313" key="1">
    <source>
        <dbReference type="EMBL" id="SFI58026.1"/>
    </source>
</evidence>